<feature type="transmembrane region" description="Helical" evidence="10">
    <location>
        <begin position="150"/>
        <end position="168"/>
    </location>
</feature>
<dbReference type="InterPro" id="IPR050482">
    <property type="entry name" value="Sensor_HK_TwoCompSys"/>
</dbReference>
<evidence type="ECO:0000256" key="6">
    <source>
        <dbReference type="ARBA" id="ARBA00022777"/>
    </source>
</evidence>
<evidence type="ECO:0000259" key="11">
    <source>
        <dbReference type="Pfam" id="PF07730"/>
    </source>
</evidence>
<evidence type="ECO:0000256" key="5">
    <source>
        <dbReference type="ARBA" id="ARBA00022741"/>
    </source>
</evidence>
<feature type="region of interest" description="Disordered" evidence="9">
    <location>
        <begin position="1"/>
        <end position="59"/>
    </location>
</feature>
<evidence type="ECO:0000256" key="10">
    <source>
        <dbReference type="SAM" id="Phobius"/>
    </source>
</evidence>
<dbReference type="PANTHER" id="PTHR24421">
    <property type="entry name" value="NITRATE/NITRITE SENSOR PROTEIN NARX-RELATED"/>
    <property type="match status" value="1"/>
</dbReference>
<feature type="transmembrane region" description="Helical" evidence="10">
    <location>
        <begin position="205"/>
        <end position="222"/>
    </location>
</feature>
<keyword evidence="3" id="KW-0597">Phosphoprotein</keyword>
<dbReference type="InterPro" id="IPR011712">
    <property type="entry name" value="Sig_transdc_His_kin_sub3_dim/P"/>
</dbReference>
<keyword evidence="8" id="KW-0902">Two-component regulatory system</keyword>
<feature type="transmembrane region" description="Helical" evidence="10">
    <location>
        <begin position="180"/>
        <end position="198"/>
    </location>
</feature>
<dbReference type="Proteomes" id="UP000292452">
    <property type="component" value="Unassembled WGS sequence"/>
</dbReference>
<evidence type="ECO:0000256" key="7">
    <source>
        <dbReference type="ARBA" id="ARBA00022840"/>
    </source>
</evidence>
<keyword evidence="7" id="KW-0067">ATP-binding</keyword>
<dbReference type="CDD" id="cd16917">
    <property type="entry name" value="HATPase_UhpB-NarQ-NarX-like"/>
    <property type="match status" value="1"/>
</dbReference>
<dbReference type="GO" id="GO:0005524">
    <property type="term" value="F:ATP binding"/>
    <property type="evidence" value="ECO:0007669"/>
    <property type="project" value="UniProtKB-KW"/>
</dbReference>
<evidence type="ECO:0000256" key="4">
    <source>
        <dbReference type="ARBA" id="ARBA00022679"/>
    </source>
</evidence>
<proteinExistence type="predicted"/>
<sequence length="486" mass="52463">MTGAAPERGRARNSPTGRGKCPLSRRRLRTRRRVRARPYHGPVTTDTSPVRRPPERRADGARFPRLTGLLRALRHDLFVFPVHPMPAWSRVTHPLLRRLPLILTVLLATDLAIPGAMLLAERLDLVWPLAAALSVAQTAPVVLALTRPMAAWWISLATALPYAIGLAVQDGGTPADGAPWPWAETQVMAHLAVTLIAAWRVAPRVYLAQWGITLLFGGALSLTVPPRAAVPDAAALLLFSAVGLAIVAAVRGRSEIRQQLKRQQALTEQERTRRTLLEERTRIARELHDVVAHHMSVIAVQAEAAPYRVADPPPELSDSFAGIRANALSALTELRHILGMLRSADPNPDGRRSPQPTMADIDELVANVRSAGLRIEASVTGVPRPLSRHLELSAYRIVQEALSNALRHAPGCRVEFELSYGPAGLGIRVANSPATAAVPPPDGAGHGVVGMRERAAVLGGALDIGPREDGWFEVTVSLPLGKDEDA</sequence>
<accession>A0A4V6MU37</accession>
<keyword evidence="10" id="KW-0812">Transmembrane</keyword>
<keyword evidence="10" id="KW-0472">Membrane</keyword>
<organism evidence="12 13">
    <name type="scientific">Streptomyces kasugaensis</name>
    <dbReference type="NCBI Taxonomy" id="1946"/>
    <lineage>
        <taxon>Bacteria</taxon>
        <taxon>Bacillati</taxon>
        <taxon>Actinomycetota</taxon>
        <taxon>Actinomycetes</taxon>
        <taxon>Kitasatosporales</taxon>
        <taxon>Streptomycetaceae</taxon>
        <taxon>Streptomyces</taxon>
    </lineage>
</organism>
<evidence type="ECO:0000256" key="9">
    <source>
        <dbReference type="SAM" id="MobiDB-lite"/>
    </source>
</evidence>
<evidence type="ECO:0000256" key="1">
    <source>
        <dbReference type="ARBA" id="ARBA00000085"/>
    </source>
</evidence>
<feature type="compositionally biased region" description="Basic residues" evidence="9">
    <location>
        <begin position="23"/>
        <end position="38"/>
    </location>
</feature>
<feature type="transmembrane region" description="Helical" evidence="10">
    <location>
        <begin position="234"/>
        <end position="252"/>
    </location>
</feature>
<feature type="transmembrane region" description="Helical" evidence="10">
    <location>
        <begin position="125"/>
        <end position="143"/>
    </location>
</feature>
<gene>
    <name evidence="12" type="ORF">EYS09_09590</name>
</gene>
<keyword evidence="5" id="KW-0547">Nucleotide-binding</keyword>
<evidence type="ECO:0000313" key="13">
    <source>
        <dbReference type="Proteomes" id="UP000292452"/>
    </source>
</evidence>
<dbReference type="PANTHER" id="PTHR24421:SF10">
    <property type="entry name" value="NITRATE_NITRITE SENSOR PROTEIN NARQ"/>
    <property type="match status" value="1"/>
</dbReference>
<comment type="caution">
    <text evidence="12">The sequence shown here is derived from an EMBL/GenBank/DDBJ whole genome shotgun (WGS) entry which is preliminary data.</text>
</comment>
<keyword evidence="10" id="KW-1133">Transmembrane helix</keyword>
<dbReference type="EMBL" id="SIXH01000060">
    <property type="protein sequence ID" value="TBO59921.1"/>
    <property type="molecule type" value="Genomic_DNA"/>
</dbReference>
<dbReference type="GO" id="GO:0000155">
    <property type="term" value="F:phosphorelay sensor kinase activity"/>
    <property type="evidence" value="ECO:0007669"/>
    <property type="project" value="InterPro"/>
</dbReference>
<dbReference type="Gene3D" id="1.20.5.1930">
    <property type="match status" value="1"/>
</dbReference>
<evidence type="ECO:0000313" key="12">
    <source>
        <dbReference type="EMBL" id="TBO59921.1"/>
    </source>
</evidence>
<reference evidence="12 13" key="1">
    <citation type="submission" date="2019-02" db="EMBL/GenBank/DDBJ databases">
        <title>Draft Genome Sequence of Streptomyces sp. AM-2504, identified by 16S rRNA comparative analysis as a Streptomyces Kasugaensis strain.</title>
        <authorList>
            <person name="Napolioni V."/>
            <person name="Giuliodori A.M."/>
            <person name="Spurio R."/>
            <person name="Fabbretti A."/>
        </authorList>
    </citation>
    <scope>NUCLEOTIDE SEQUENCE [LARGE SCALE GENOMIC DNA]</scope>
    <source>
        <strain evidence="12 13">AM-2504</strain>
    </source>
</reference>
<dbReference type="SUPFAM" id="SSF55874">
    <property type="entry name" value="ATPase domain of HSP90 chaperone/DNA topoisomerase II/histidine kinase"/>
    <property type="match status" value="1"/>
</dbReference>
<evidence type="ECO:0000256" key="8">
    <source>
        <dbReference type="ARBA" id="ARBA00023012"/>
    </source>
</evidence>
<name>A0A4V6MU37_STRKA</name>
<dbReference type="GO" id="GO:0016020">
    <property type="term" value="C:membrane"/>
    <property type="evidence" value="ECO:0007669"/>
    <property type="project" value="InterPro"/>
</dbReference>
<dbReference type="InterPro" id="IPR036890">
    <property type="entry name" value="HATPase_C_sf"/>
</dbReference>
<evidence type="ECO:0000256" key="2">
    <source>
        <dbReference type="ARBA" id="ARBA00012438"/>
    </source>
</evidence>
<dbReference type="GO" id="GO:0046983">
    <property type="term" value="F:protein dimerization activity"/>
    <property type="evidence" value="ECO:0007669"/>
    <property type="project" value="InterPro"/>
</dbReference>
<keyword evidence="6 12" id="KW-0418">Kinase</keyword>
<evidence type="ECO:0000256" key="3">
    <source>
        <dbReference type="ARBA" id="ARBA00022553"/>
    </source>
</evidence>
<protein>
    <recommendedName>
        <fullName evidence="2">histidine kinase</fullName>
        <ecNumber evidence="2">2.7.13.3</ecNumber>
    </recommendedName>
</protein>
<dbReference type="Gene3D" id="3.30.565.10">
    <property type="entry name" value="Histidine kinase-like ATPase, C-terminal domain"/>
    <property type="match status" value="1"/>
</dbReference>
<keyword evidence="4" id="KW-0808">Transferase</keyword>
<dbReference type="AlphaFoldDB" id="A0A4V6MU37"/>
<feature type="domain" description="Signal transduction histidine kinase subgroup 3 dimerisation and phosphoacceptor" evidence="11">
    <location>
        <begin position="279"/>
        <end position="344"/>
    </location>
</feature>
<comment type="catalytic activity">
    <reaction evidence="1">
        <text>ATP + protein L-histidine = ADP + protein N-phospho-L-histidine.</text>
        <dbReference type="EC" id="2.7.13.3"/>
    </reaction>
</comment>
<dbReference type="Pfam" id="PF07730">
    <property type="entry name" value="HisKA_3"/>
    <property type="match status" value="1"/>
</dbReference>
<feature type="transmembrane region" description="Helical" evidence="10">
    <location>
        <begin position="99"/>
        <end position="119"/>
    </location>
</feature>
<keyword evidence="13" id="KW-1185">Reference proteome</keyword>
<dbReference type="EC" id="2.7.13.3" evidence="2"/>